<evidence type="ECO:0000256" key="5">
    <source>
        <dbReference type="ARBA" id="ARBA00023136"/>
    </source>
</evidence>
<protein>
    <recommendedName>
        <fullName evidence="9">Major facilitator superfamily (MFS) profile domain-containing protein</fullName>
    </recommendedName>
</protein>
<feature type="transmembrane region" description="Helical" evidence="6">
    <location>
        <begin position="271"/>
        <end position="293"/>
    </location>
</feature>
<dbReference type="SUPFAM" id="SSF103473">
    <property type="entry name" value="MFS general substrate transporter"/>
    <property type="match status" value="1"/>
</dbReference>
<feature type="transmembrane region" description="Helical" evidence="6">
    <location>
        <begin position="141"/>
        <end position="163"/>
    </location>
</feature>
<dbReference type="Proteomes" id="UP000218209">
    <property type="component" value="Unassembled WGS sequence"/>
</dbReference>
<proteinExistence type="predicted"/>
<keyword evidence="4 6" id="KW-1133">Transmembrane helix</keyword>
<accession>A0A1X6NIC6</accession>
<dbReference type="OrthoDB" id="4344at2759"/>
<name>A0A1X6NIC6_PORUM</name>
<organism evidence="7 8">
    <name type="scientific">Porphyra umbilicalis</name>
    <name type="common">Purple laver</name>
    <name type="synonym">Red alga</name>
    <dbReference type="NCBI Taxonomy" id="2786"/>
    <lineage>
        <taxon>Eukaryota</taxon>
        <taxon>Rhodophyta</taxon>
        <taxon>Bangiophyceae</taxon>
        <taxon>Bangiales</taxon>
        <taxon>Bangiaceae</taxon>
        <taxon>Porphyra</taxon>
    </lineage>
</organism>
<evidence type="ECO:0000313" key="8">
    <source>
        <dbReference type="Proteomes" id="UP000218209"/>
    </source>
</evidence>
<dbReference type="PANTHER" id="PTHR19432:SF35">
    <property type="entry name" value="SOLUTE CARRIER FAMILY 45 MEMBER 3 ISOFORM X1"/>
    <property type="match status" value="1"/>
</dbReference>
<keyword evidence="3 6" id="KW-0812">Transmembrane</keyword>
<feature type="transmembrane region" description="Helical" evidence="6">
    <location>
        <begin position="80"/>
        <end position="102"/>
    </location>
</feature>
<gene>
    <name evidence="7" type="ORF">BU14_2923s0001</name>
</gene>
<dbReference type="GO" id="GO:0008506">
    <property type="term" value="F:sucrose:proton symporter activity"/>
    <property type="evidence" value="ECO:0007669"/>
    <property type="project" value="TreeGrafter"/>
</dbReference>
<keyword evidence="8" id="KW-1185">Reference proteome</keyword>
<dbReference type="InterPro" id="IPR036259">
    <property type="entry name" value="MFS_trans_sf"/>
</dbReference>
<evidence type="ECO:0000256" key="3">
    <source>
        <dbReference type="ARBA" id="ARBA00022692"/>
    </source>
</evidence>
<feature type="transmembrane region" description="Helical" evidence="6">
    <location>
        <begin position="374"/>
        <end position="396"/>
    </location>
</feature>
<dbReference type="Gene3D" id="1.20.1250.20">
    <property type="entry name" value="MFS general substrate transporter like domains"/>
    <property type="match status" value="1"/>
</dbReference>
<feature type="transmembrane region" description="Helical" evidence="6">
    <location>
        <begin position="35"/>
        <end position="59"/>
    </location>
</feature>
<dbReference type="AlphaFoldDB" id="A0A1X6NIC6"/>
<evidence type="ECO:0000256" key="4">
    <source>
        <dbReference type="ARBA" id="ARBA00022989"/>
    </source>
</evidence>
<evidence type="ECO:0000256" key="6">
    <source>
        <dbReference type="SAM" id="Phobius"/>
    </source>
</evidence>
<dbReference type="GO" id="GO:0016020">
    <property type="term" value="C:membrane"/>
    <property type="evidence" value="ECO:0007669"/>
    <property type="project" value="UniProtKB-SubCell"/>
</dbReference>
<feature type="non-terminal residue" evidence="7">
    <location>
        <position position="411"/>
    </location>
</feature>
<comment type="subcellular location">
    <subcellularLocation>
        <location evidence="1">Membrane</location>
        <topology evidence="1">Multi-pass membrane protein</topology>
    </subcellularLocation>
</comment>
<evidence type="ECO:0008006" key="9">
    <source>
        <dbReference type="Google" id="ProtNLM"/>
    </source>
</evidence>
<sequence length="411" mass="39377">MARFLPPPPQLLASAAFLGVNAAWAVQIAYATPHLRALGLTDGGAALAWLAGPLTGVLVQPTVGALSDACTSRHGRRRPFVAAGAVGTAAGLLAFAHAPAMAAAVWPPGGGRSTAARAVALAAFWCADASLNAAQGPARALLVDGIGVTGAGALQVSAAVAALSAVGAGGGYAIAAVGGGVRTAYSVVAVVVVLAAGATVVGVREEGASAATSWEGAPASMLGGAARPPSAGARPPGVAATPPLPYPLTVPAPLVGVAGATPPPTPSVWHALFPAFCVQSLTYLAIFTLYIYATDWGGSLTSSPTQTPASAAYVSGMTTAIAGLALASAVSAVTALALPAAVAAAGVRRVWAAALCGFAVALAAAPAVRGRGGLLTLLAAVGVPLGVAATLPWAAVTATAAAERGAPGGGG</sequence>
<dbReference type="PANTHER" id="PTHR19432">
    <property type="entry name" value="SUGAR TRANSPORTER"/>
    <property type="match status" value="1"/>
</dbReference>
<evidence type="ECO:0000256" key="1">
    <source>
        <dbReference type="ARBA" id="ARBA00004141"/>
    </source>
</evidence>
<dbReference type="EMBL" id="KV920653">
    <property type="protein sequence ID" value="OSX68369.1"/>
    <property type="molecule type" value="Genomic_DNA"/>
</dbReference>
<keyword evidence="5 6" id="KW-0472">Membrane</keyword>
<keyword evidence="2" id="KW-0813">Transport</keyword>
<reference evidence="7 8" key="1">
    <citation type="submission" date="2017-03" db="EMBL/GenBank/DDBJ databases">
        <title>WGS assembly of Porphyra umbilicalis.</title>
        <authorList>
            <person name="Brawley S.H."/>
            <person name="Blouin N.A."/>
            <person name="Ficko-Blean E."/>
            <person name="Wheeler G.L."/>
            <person name="Lohr M."/>
            <person name="Goodson H.V."/>
            <person name="Jenkins J.W."/>
            <person name="Blaby-Haas C.E."/>
            <person name="Helliwell K.E."/>
            <person name="Chan C."/>
            <person name="Marriage T."/>
            <person name="Bhattacharya D."/>
            <person name="Klein A.S."/>
            <person name="Badis Y."/>
            <person name="Brodie J."/>
            <person name="Cao Y."/>
            <person name="Collen J."/>
            <person name="Dittami S.M."/>
            <person name="Gachon C.M."/>
            <person name="Green B.R."/>
            <person name="Karpowicz S."/>
            <person name="Kim J.W."/>
            <person name="Kudahl U."/>
            <person name="Lin S."/>
            <person name="Michel G."/>
            <person name="Mittag M."/>
            <person name="Olson B.J."/>
            <person name="Pangilinan J."/>
            <person name="Peng Y."/>
            <person name="Qiu H."/>
            <person name="Shu S."/>
            <person name="Singer J.T."/>
            <person name="Smith A.G."/>
            <person name="Sprecher B.N."/>
            <person name="Wagner V."/>
            <person name="Wang W."/>
            <person name="Wang Z.-Y."/>
            <person name="Yan J."/>
            <person name="Yarish C."/>
            <person name="Zoeuner-Riek S."/>
            <person name="Zhuang Y."/>
            <person name="Zou Y."/>
            <person name="Lindquist E.A."/>
            <person name="Grimwood J."/>
            <person name="Barry K."/>
            <person name="Rokhsar D.S."/>
            <person name="Schmutz J."/>
            <person name="Stiller J.W."/>
            <person name="Grossman A.R."/>
            <person name="Prochnik S.E."/>
        </authorList>
    </citation>
    <scope>NUCLEOTIDE SEQUENCE [LARGE SCALE GENOMIC DNA]</scope>
    <source>
        <strain evidence="7">4086291</strain>
    </source>
</reference>
<feature type="transmembrane region" description="Helical" evidence="6">
    <location>
        <begin position="350"/>
        <end position="368"/>
    </location>
</feature>
<evidence type="ECO:0000256" key="2">
    <source>
        <dbReference type="ARBA" id="ARBA00022448"/>
    </source>
</evidence>
<feature type="transmembrane region" description="Helical" evidence="6">
    <location>
        <begin position="183"/>
        <end position="203"/>
    </location>
</feature>
<evidence type="ECO:0000313" key="7">
    <source>
        <dbReference type="EMBL" id="OSX68369.1"/>
    </source>
</evidence>
<feature type="transmembrane region" description="Helical" evidence="6">
    <location>
        <begin position="313"/>
        <end position="338"/>
    </location>
</feature>